<comment type="caution">
    <text evidence="2">The sequence shown here is derived from an EMBL/GenBank/DDBJ whole genome shotgun (WGS) entry which is preliminary data.</text>
</comment>
<dbReference type="Proteomes" id="UP000604765">
    <property type="component" value="Unassembled WGS sequence"/>
</dbReference>
<organism evidence="2 3">
    <name type="scientific">Lentilactobacillus fungorum</name>
    <dbReference type="NCBI Taxonomy" id="2201250"/>
    <lineage>
        <taxon>Bacteria</taxon>
        <taxon>Bacillati</taxon>
        <taxon>Bacillota</taxon>
        <taxon>Bacilli</taxon>
        <taxon>Lactobacillales</taxon>
        <taxon>Lactobacillaceae</taxon>
        <taxon>Lentilactobacillus</taxon>
    </lineage>
</organism>
<dbReference type="EMBL" id="BNJR01000007">
    <property type="protein sequence ID" value="GHP13316.1"/>
    <property type="molecule type" value="Genomic_DNA"/>
</dbReference>
<evidence type="ECO:0000313" key="3">
    <source>
        <dbReference type="Proteomes" id="UP000604765"/>
    </source>
</evidence>
<accession>A0ABQ3VZ77</accession>
<keyword evidence="1" id="KW-0472">Membrane</keyword>
<evidence type="ECO:0000256" key="1">
    <source>
        <dbReference type="SAM" id="Phobius"/>
    </source>
</evidence>
<keyword evidence="3" id="KW-1185">Reference proteome</keyword>
<feature type="transmembrane region" description="Helical" evidence="1">
    <location>
        <begin position="21"/>
        <end position="48"/>
    </location>
</feature>
<keyword evidence="1" id="KW-1133">Transmembrane helix</keyword>
<reference evidence="2 3" key="1">
    <citation type="journal article" date="2021" name="Int. J. Syst. Evol. Microbiol.">
        <title>Lentilactobacillus fungorum sp. nov., isolated from spent mushroom substrates.</title>
        <authorList>
            <person name="Tohno M."/>
            <person name="Tanizawa Y."/>
            <person name="Kojima Y."/>
            <person name="Sakamoto M."/>
            <person name="Ohkuma M."/>
            <person name="Kobayashi H."/>
        </authorList>
    </citation>
    <scope>NUCLEOTIDE SEQUENCE [LARGE SCALE GENOMIC DNA]</scope>
    <source>
        <strain evidence="2 3">YK48G</strain>
    </source>
</reference>
<proteinExistence type="predicted"/>
<name>A0ABQ3VZ77_9LACO</name>
<feature type="transmembrane region" description="Helical" evidence="1">
    <location>
        <begin position="68"/>
        <end position="88"/>
    </location>
</feature>
<keyword evidence="1" id="KW-0812">Transmembrane</keyword>
<evidence type="ECO:0000313" key="2">
    <source>
        <dbReference type="EMBL" id="GHP13316.1"/>
    </source>
</evidence>
<dbReference type="RefSeq" id="WP_203629353.1">
    <property type="nucleotide sequence ID" value="NZ_BNJR01000007.1"/>
</dbReference>
<gene>
    <name evidence="2" type="ORF">YK48G_07410</name>
</gene>
<protein>
    <submittedName>
        <fullName evidence="2">Uncharacterized protein</fullName>
    </submittedName>
</protein>
<sequence length="105" mass="12424">MKKRKRPASLIIRKRSPFLTMIRRGVILMMLWLITGYVIYINVCFLLNVYSDSLVADYLVLNLSFRAYASFALLVLVVAILMIMFGWWRIKRLERKAKDHEQNKA</sequence>